<keyword evidence="1" id="KW-0732">Signal</keyword>
<sequence>MKRHLVLAALLTLTPLAHAGSGNVAPRAVTPFGAPKALPANALVRPSQTWILTGTTAGGERISRDLKLSAQAPEWDDGWDFDADNGPFSWNPEDRLMIAADVLTGMDEDSDIHLCLGMVEGGGARGVLFSGSLEEIQERVSQLEGATGDPRTADELVQAVRKAGVNAGTCTLTLKR</sequence>
<reference evidence="2 3" key="1">
    <citation type="journal article" date="2019" name="Int. J. Syst. Evol. Microbiol.">
        <title>The Global Catalogue of Microorganisms (GCM) 10K type strain sequencing project: providing services to taxonomists for standard genome sequencing and annotation.</title>
        <authorList>
            <consortium name="The Broad Institute Genomics Platform"/>
            <consortium name="The Broad Institute Genome Sequencing Center for Infectious Disease"/>
            <person name="Wu L."/>
            <person name="Ma J."/>
        </authorList>
    </citation>
    <scope>NUCLEOTIDE SEQUENCE [LARGE SCALE GENOMIC DNA]</scope>
    <source>
        <strain evidence="2 3">JCM 14368</strain>
    </source>
</reference>
<feature type="chain" id="PRO_5045234794" evidence="1">
    <location>
        <begin position="20"/>
        <end position="176"/>
    </location>
</feature>
<gene>
    <name evidence="2" type="ORF">GCM10008937_12990</name>
</gene>
<comment type="caution">
    <text evidence="2">The sequence shown here is derived from an EMBL/GenBank/DDBJ whole genome shotgun (WGS) entry which is preliminary data.</text>
</comment>
<proteinExistence type="predicted"/>
<dbReference type="RefSeq" id="WP_343757246.1">
    <property type="nucleotide sequence ID" value="NZ_BAAADB010000011.1"/>
</dbReference>
<evidence type="ECO:0000256" key="1">
    <source>
        <dbReference type="SAM" id="SignalP"/>
    </source>
</evidence>
<evidence type="ECO:0000313" key="2">
    <source>
        <dbReference type="EMBL" id="GAA0506569.1"/>
    </source>
</evidence>
<dbReference type="Proteomes" id="UP001500191">
    <property type="component" value="Unassembled WGS sequence"/>
</dbReference>
<accession>A0ABN1BVM1</accession>
<feature type="signal peptide" evidence="1">
    <location>
        <begin position="1"/>
        <end position="19"/>
    </location>
</feature>
<evidence type="ECO:0000313" key="3">
    <source>
        <dbReference type="Proteomes" id="UP001500191"/>
    </source>
</evidence>
<keyword evidence="3" id="KW-1185">Reference proteome</keyword>
<protein>
    <submittedName>
        <fullName evidence="2">Uncharacterized protein</fullName>
    </submittedName>
</protein>
<organism evidence="2 3">
    <name type="scientific">Deinococcus depolymerans</name>
    <dbReference type="NCBI Taxonomy" id="392408"/>
    <lineage>
        <taxon>Bacteria</taxon>
        <taxon>Thermotogati</taxon>
        <taxon>Deinococcota</taxon>
        <taxon>Deinococci</taxon>
        <taxon>Deinococcales</taxon>
        <taxon>Deinococcaceae</taxon>
        <taxon>Deinococcus</taxon>
    </lineage>
</organism>
<name>A0ABN1BVM1_9DEIO</name>
<dbReference type="EMBL" id="BAAADB010000011">
    <property type="protein sequence ID" value="GAA0506569.1"/>
    <property type="molecule type" value="Genomic_DNA"/>
</dbReference>